<keyword evidence="1" id="KW-0863">Zinc-finger</keyword>
<dbReference type="PANTHER" id="PTHR35218:SF9">
    <property type="entry name" value="ENDONUCLEASE_EXONUCLEASE_PHOSPHATASE DOMAIN-CONTAINING PROTEIN"/>
    <property type="match status" value="1"/>
</dbReference>
<dbReference type="SUPFAM" id="SSF56219">
    <property type="entry name" value="DNase I-like"/>
    <property type="match status" value="1"/>
</dbReference>
<name>A0A7J8P3T5_GOSRA</name>
<dbReference type="GO" id="GO:0003676">
    <property type="term" value="F:nucleic acid binding"/>
    <property type="evidence" value="ECO:0007669"/>
    <property type="project" value="InterPro"/>
</dbReference>
<evidence type="ECO:0000313" key="3">
    <source>
        <dbReference type="EMBL" id="MBA0583907.1"/>
    </source>
</evidence>
<reference evidence="3 4" key="1">
    <citation type="journal article" date="2019" name="Genome Biol. Evol.">
        <title>Insights into the evolution of the New World diploid cottons (Gossypium, subgenus Houzingenia) based on genome sequencing.</title>
        <authorList>
            <person name="Grover C.E."/>
            <person name="Arick M.A. 2nd"/>
            <person name="Thrash A."/>
            <person name="Conover J.L."/>
            <person name="Sanders W.S."/>
            <person name="Peterson D.G."/>
            <person name="Frelichowski J.E."/>
            <person name="Scheffler J.A."/>
            <person name="Scheffler B.E."/>
            <person name="Wendel J.F."/>
        </authorList>
    </citation>
    <scope>NUCLEOTIDE SEQUENCE [LARGE SCALE GENOMIC DNA]</scope>
    <source>
        <strain evidence="3">8</strain>
        <tissue evidence="3">Leaf</tissue>
    </source>
</reference>
<dbReference type="PROSITE" id="PS50158">
    <property type="entry name" value="ZF_CCHC"/>
    <property type="match status" value="1"/>
</dbReference>
<dbReference type="InterPro" id="IPR025836">
    <property type="entry name" value="Zn_knuckle_CX2CX4HX4C"/>
</dbReference>
<dbReference type="Gene3D" id="3.60.10.10">
    <property type="entry name" value="Endonuclease/exonuclease/phosphatase"/>
    <property type="match status" value="1"/>
</dbReference>
<sequence>MFTKAIAKKFGDFIRAFVDYDVKAIAAGLWNYMQIRVKIDIRQSLKRKKKLIVAKKEVFATFKYERLTTLCFLCGKLGHSENYCPIRMVAGRKELPLEWDISLKAPPRWAAGTSGNEGGKGGKNLTKINPMMNNGANLGLNLYGKSKQILNEEDSKMDSMEIGPSEEDRPIISNIMKMLSWNIRGLGNPWFVRRIQHVLKKYYPQVVFFMEKKVERTRMERIKKKYGFVNGVDISAQGSRGSLSLSWCSSVNVTVMSFSENHIDVTIDNSDGTIKWRLTGFYGIPDS</sequence>
<dbReference type="GO" id="GO:0008270">
    <property type="term" value="F:zinc ion binding"/>
    <property type="evidence" value="ECO:0007669"/>
    <property type="project" value="UniProtKB-KW"/>
</dbReference>
<dbReference type="InterPro" id="IPR036691">
    <property type="entry name" value="Endo/exonu/phosph_ase_sf"/>
</dbReference>
<keyword evidence="1" id="KW-0479">Metal-binding</keyword>
<dbReference type="AlphaFoldDB" id="A0A7J8P3T5"/>
<dbReference type="PANTHER" id="PTHR35218">
    <property type="entry name" value="RNASE H DOMAIN-CONTAINING PROTEIN"/>
    <property type="match status" value="1"/>
</dbReference>
<proteinExistence type="predicted"/>
<dbReference type="Proteomes" id="UP000593578">
    <property type="component" value="Unassembled WGS sequence"/>
</dbReference>
<protein>
    <recommendedName>
        <fullName evidence="2">CCHC-type domain-containing protein</fullName>
    </recommendedName>
</protein>
<feature type="domain" description="CCHC-type" evidence="2">
    <location>
        <begin position="71"/>
        <end position="85"/>
    </location>
</feature>
<keyword evidence="1" id="KW-0862">Zinc</keyword>
<accession>A0A7J8P3T5</accession>
<gene>
    <name evidence="3" type="ORF">Gorai_014747</name>
</gene>
<dbReference type="InterPro" id="IPR001878">
    <property type="entry name" value="Znf_CCHC"/>
</dbReference>
<evidence type="ECO:0000313" key="4">
    <source>
        <dbReference type="Proteomes" id="UP000593578"/>
    </source>
</evidence>
<comment type="caution">
    <text evidence="3">The sequence shown here is derived from an EMBL/GenBank/DDBJ whole genome shotgun (WGS) entry which is preliminary data.</text>
</comment>
<evidence type="ECO:0000256" key="1">
    <source>
        <dbReference type="PROSITE-ProRule" id="PRU00047"/>
    </source>
</evidence>
<dbReference type="Pfam" id="PF14392">
    <property type="entry name" value="zf-CCHC_4"/>
    <property type="match status" value="1"/>
</dbReference>
<dbReference type="EMBL" id="JABEZZ010000004">
    <property type="protein sequence ID" value="MBA0583907.1"/>
    <property type="molecule type" value="Genomic_DNA"/>
</dbReference>
<organism evidence="3 4">
    <name type="scientific">Gossypium raimondii</name>
    <name type="common">Peruvian cotton</name>
    <name type="synonym">Gossypium klotzschianum subsp. raimondii</name>
    <dbReference type="NCBI Taxonomy" id="29730"/>
    <lineage>
        <taxon>Eukaryota</taxon>
        <taxon>Viridiplantae</taxon>
        <taxon>Streptophyta</taxon>
        <taxon>Embryophyta</taxon>
        <taxon>Tracheophyta</taxon>
        <taxon>Spermatophyta</taxon>
        <taxon>Magnoliopsida</taxon>
        <taxon>eudicotyledons</taxon>
        <taxon>Gunneridae</taxon>
        <taxon>Pentapetalae</taxon>
        <taxon>rosids</taxon>
        <taxon>malvids</taxon>
        <taxon>Malvales</taxon>
        <taxon>Malvaceae</taxon>
        <taxon>Malvoideae</taxon>
        <taxon>Gossypium</taxon>
    </lineage>
</organism>
<evidence type="ECO:0000259" key="2">
    <source>
        <dbReference type="PROSITE" id="PS50158"/>
    </source>
</evidence>